<dbReference type="Proteomes" id="UP001196413">
    <property type="component" value="Unassembled WGS sequence"/>
</dbReference>
<comment type="caution">
    <text evidence="1">The sequence shown here is derived from an EMBL/GenBank/DDBJ whole genome shotgun (WGS) entry which is preliminary data.</text>
</comment>
<protein>
    <submittedName>
        <fullName evidence="1">Uncharacterized protein</fullName>
    </submittedName>
</protein>
<reference evidence="1" key="1">
    <citation type="submission" date="2021-06" db="EMBL/GenBank/DDBJ databases">
        <title>Parelaphostrongylus tenuis whole genome reference sequence.</title>
        <authorList>
            <person name="Garwood T.J."/>
            <person name="Larsen P.A."/>
            <person name="Fountain-Jones N.M."/>
            <person name="Garbe J.R."/>
            <person name="Macchietto M.G."/>
            <person name="Kania S.A."/>
            <person name="Gerhold R.W."/>
            <person name="Richards J.E."/>
            <person name="Wolf T.M."/>
        </authorList>
    </citation>
    <scope>NUCLEOTIDE SEQUENCE</scope>
    <source>
        <strain evidence="1">MNPRO001-30</strain>
        <tissue evidence="1">Meninges</tissue>
    </source>
</reference>
<name>A0AAD5QWW6_PARTN</name>
<proteinExistence type="predicted"/>
<evidence type="ECO:0000313" key="2">
    <source>
        <dbReference type="Proteomes" id="UP001196413"/>
    </source>
</evidence>
<dbReference type="AlphaFoldDB" id="A0AAD5QWW6"/>
<organism evidence="1 2">
    <name type="scientific">Parelaphostrongylus tenuis</name>
    <name type="common">Meningeal worm</name>
    <dbReference type="NCBI Taxonomy" id="148309"/>
    <lineage>
        <taxon>Eukaryota</taxon>
        <taxon>Metazoa</taxon>
        <taxon>Ecdysozoa</taxon>
        <taxon>Nematoda</taxon>
        <taxon>Chromadorea</taxon>
        <taxon>Rhabditida</taxon>
        <taxon>Rhabditina</taxon>
        <taxon>Rhabditomorpha</taxon>
        <taxon>Strongyloidea</taxon>
        <taxon>Metastrongylidae</taxon>
        <taxon>Parelaphostrongylus</taxon>
    </lineage>
</organism>
<gene>
    <name evidence="1" type="ORF">KIN20_025984</name>
</gene>
<keyword evidence="2" id="KW-1185">Reference proteome</keyword>
<sequence>MQAKDPNSKDRSDEIVKELRIREELAYATTDVSLEDSTISTKSRRGVFDFEQLEEARQGFLDELSMSQHHDREDN</sequence>
<accession>A0AAD5QWW6</accession>
<evidence type="ECO:0000313" key="1">
    <source>
        <dbReference type="EMBL" id="KAJ1365605.1"/>
    </source>
</evidence>
<dbReference type="EMBL" id="JAHQIW010005314">
    <property type="protein sequence ID" value="KAJ1365605.1"/>
    <property type="molecule type" value="Genomic_DNA"/>
</dbReference>